<feature type="compositionally biased region" description="Basic and acidic residues" evidence="1">
    <location>
        <begin position="387"/>
        <end position="396"/>
    </location>
</feature>
<feature type="compositionally biased region" description="Gly residues" evidence="1">
    <location>
        <begin position="560"/>
        <end position="570"/>
    </location>
</feature>
<feature type="compositionally biased region" description="Basic residues" evidence="1">
    <location>
        <begin position="339"/>
        <end position="349"/>
    </location>
</feature>
<feature type="non-terminal residue" evidence="2">
    <location>
        <position position="1"/>
    </location>
</feature>
<feature type="compositionally biased region" description="Basic residues" evidence="1">
    <location>
        <begin position="282"/>
        <end position="301"/>
    </location>
</feature>
<feature type="compositionally biased region" description="Basic and acidic residues" evidence="1">
    <location>
        <begin position="357"/>
        <end position="367"/>
    </location>
</feature>
<accession>A0A9R1G2V8</accession>
<proteinExistence type="predicted"/>
<feature type="compositionally biased region" description="Basic residues" evidence="1">
    <location>
        <begin position="539"/>
        <end position="548"/>
    </location>
</feature>
<feature type="non-terminal residue" evidence="2">
    <location>
        <position position="577"/>
    </location>
</feature>
<feature type="compositionally biased region" description="Basic and acidic residues" evidence="1">
    <location>
        <begin position="528"/>
        <end position="538"/>
    </location>
</feature>
<feature type="region of interest" description="Disordered" evidence="1">
    <location>
        <begin position="257"/>
        <end position="577"/>
    </location>
</feature>
<evidence type="ECO:0000313" key="2">
    <source>
        <dbReference type="EMBL" id="KAF7039173.1"/>
    </source>
</evidence>
<feature type="compositionally biased region" description="Gly residues" evidence="1">
    <location>
        <begin position="515"/>
        <end position="527"/>
    </location>
</feature>
<feature type="region of interest" description="Disordered" evidence="1">
    <location>
        <begin position="38"/>
        <end position="58"/>
    </location>
</feature>
<gene>
    <name evidence="2" type="ORF">CFC21_049220</name>
</gene>
<reference evidence="2" key="2">
    <citation type="submission" date="2020-03" db="EMBL/GenBank/DDBJ databases">
        <title>The second near-complete assembly of the hexaploid bread wheat (Triticum aestivum) genome.</title>
        <authorList>
            <person name="Zimin A.V."/>
            <person name="Puiu D."/>
            <person name="Shumante A."/>
            <person name="Alonge M."/>
            <person name="Salzberg S.L."/>
        </authorList>
    </citation>
    <scope>NUCLEOTIDE SEQUENCE</scope>
    <source>
        <tissue evidence="2">Leaf</tissue>
    </source>
</reference>
<organism evidence="2">
    <name type="scientific">Triticum aestivum</name>
    <name type="common">Wheat</name>
    <dbReference type="NCBI Taxonomy" id="4565"/>
    <lineage>
        <taxon>Eukaryota</taxon>
        <taxon>Viridiplantae</taxon>
        <taxon>Streptophyta</taxon>
        <taxon>Embryophyta</taxon>
        <taxon>Tracheophyta</taxon>
        <taxon>Spermatophyta</taxon>
        <taxon>Magnoliopsida</taxon>
        <taxon>Liliopsida</taxon>
        <taxon>Poales</taxon>
        <taxon>Poaceae</taxon>
        <taxon>BOP clade</taxon>
        <taxon>Pooideae</taxon>
        <taxon>Triticodae</taxon>
        <taxon>Triticeae</taxon>
        <taxon>Triticinae</taxon>
        <taxon>Triticum</taxon>
    </lineage>
</organism>
<dbReference type="Proteomes" id="UP000815260">
    <property type="component" value="Chromosome 3D"/>
</dbReference>
<evidence type="ECO:0000256" key="1">
    <source>
        <dbReference type="SAM" id="MobiDB-lite"/>
    </source>
</evidence>
<protein>
    <submittedName>
        <fullName evidence="2">Uncharacterized protein</fullName>
    </submittedName>
</protein>
<name>A0A9R1G2V8_WHEAT</name>
<sequence length="577" mass="64254">VPARPGLRAHVPVGPRAVRAAGVQRHRLLHDPALRARHRPRRAPARHRPLPPPVRAGLGRLHPRLLRRDRLAAALAPALPRAGLLPRPVPVRHLPVLLRRRHHRRAVRRRRRRRGRRGTQLLLRLQPHRRVRLLRLPRRRDPCLGSTHSCRRQSLQLPQLLLPHRPLRRRRVQLRRPHLPCHRRMRLRPRSRHHIPRILECLELHYPHQHRRRNRHPDRLRPPRLAHSAARLDEAARRHQQQEPRFVRRAAAVAAATQHRLGAVRHPRAGEGDRRVRGAEHHRPRRVRRRVPRRARGRVGGRRQEDAGPGRGRRGRRVRQRGGDHQPLPAPEPGAAARVLHHRRRRPRRPWQQADAPRVRLHAERLARPLHLRPAGRGGAAAAMGAAEERDPRRGEGAGVHALRREAGDLPPGHQGDQHTPGRGHARARGGLRAGTAEPGRAVAPDDARGRHARLPLAGVRAVRAAHREERRVQLRRAGAGGDERPARAGPRGAVRDGAGDGLGVDARQGRPDEGGAGGGSASGGRVPGDRGGHGEVRARRHPVRARHGGVPPHHAGGAEDAGGGRGRAGLAGPAAA</sequence>
<dbReference type="EMBL" id="CM022219">
    <property type="protein sequence ID" value="KAF7039173.1"/>
    <property type="molecule type" value="Genomic_DNA"/>
</dbReference>
<feature type="compositionally biased region" description="Basic residues" evidence="1">
    <location>
        <begin position="38"/>
        <end position="49"/>
    </location>
</feature>
<feature type="compositionally biased region" description="Basic and acidic residues" evidence="1">
    <location>
        <begin position="268"/>
        <end position="281"/>
    </location>
</feature>
<reference evidence="2" key="1">
    <citation type="journal article" date="2017" name="Gigascience">
        <title>The first near-complete assembly of the hexaploid bread wheat genome, Triticum aestivum.</title>
        <authorList>
            <person name="Zimin A.V."/>
            <person name="Puiu D."/>
            <person name="Hall R."/>
            <person name="Kingan S."/>
            <person name="Clavijo B.J."/>
            <person name="Salzberg S.L."/>
        </authorList>
    </citation>
    <scope>NUCLEOTIDE SEQUENCE</scope>
    <source>
        <tissue evidence="2">Leaf</tissue>
    </source>
</reference>
<comment type="caution">
    <text evidence="2">The sequence shown here is derived from an EMBL/GenBank/DDBJ whole genome shotgun (WGS) entry which is preliminary data.</text>
</comment>
<feature type="compositionally biased region" description="Basic residues" evidence="1">
    <location>
        <begin position="311"/>
        <end position="320"/>
    </location>
</feature>
<dbReference type="AlphaFoldDB" id="A0A9R1G2V8"/>